<proteinExistence type="predicted"/>
<reference evidence="1 2" key="1">
    <citation type="submission" date="2017-03" db="EMBL/GenBank/DDBJ databases">
        <authorList>
            <person name="Afonso C.L."/>
            <person name="Miller P.J."/>
            <person name="Scott M.A."/>
            <person name="Spackman E."/>
            <person name="Goraichik I."/>
            <person name="Dimitrov K.M."/>
            <person name="Suarez D.L."/>
            <person name="Swayne D.E."/>
        </authorList>
    </citation>
    <scope>NUCLEOTIDE SEQUENCE [LARGE SCALE GENOMIC DNA]</scope>
    <source>
        <strain evidence="1">Genome sequencing of Nitrospira japonica strain NJ11</strain>
    </source>
</reference>
<dbReference type="EMBL" id="LT828648">
    <property type="protein sequence ID" value="SLM49772.1"/>
    <property type="molecule type" value="Genomic_DNA"/>
</dbReference>
<keyword evidence="2" id="KW-1185">Reference proteome</keyword>
<name>A0A1W1I9V8_9BACT</name>
<gene>
    <name evidence="1" type="ORF">NSJP_3605</name>
</gene>
<dbReference type="KEGG" id="nja:NSJP_3605"/>
<accession>A0A1W1I9V8</accession>
<dbReference type="AlphaFoldDB" id="A0A1W1I9V8"/>
<protein>
    <submittedName>
        <fullName evidence="1">Uncharacterized protein</fullName>
    </submittedName>
</protein>
<evidence type="ECO:0000313" key="1">
    <source>
        <dbReference type="EMBL" id="SLM49772.1"/>
    </source>
</evidence>
<dbReference type="Proteomes" id="UP000192042">
    <property type="component" value="Chromosome I"/>
</dbReference>
<evidence type="ECO:0000313" key="2">
    <source>
        <dbReference type="Proteomes" id="UP000192042"/>
    </source>
</evidence>
<organism evidence="1 2">
    <name type="scientific">Nitrospira japonica</name>
    <dbReference type="NCBI Taxonomy" id="1325564"/>
    <lineage>
        <taxon>Bacteria</taxon>
        <taxon>Pseudomonadati</taxon>
        <taxon>Nitrospirota</taxon>
        <taxon>Nitrospiria</taxon>
        <taxon>Nitrospirales</taxon>
        <taxon>Nitrospiraceae</taxon>
        <taxon>Nitrospira</taxon>
    </lineage>
</organism>
<sequence length="115" mass="13230">MFVEDRGDVRFRDFGIPGAIRIHDDRWALLAGAEAGRPADQHFPRHDATLHQAHIERHEQLRRALAAAGGFWVTRRPGVGADDDVIFRLRHECSFFKIEWRMARTAVRPPACYTL</sequence>